<dbReference type="Gene3D" id="3.30.530.20">
    <property type="match status" value="1"/>
</dbReference>
<gene>
    <name evidence="1" type="ORF">Ae201684_012224</name>
</gene>
<evidence type="ECO:0008006" key="3">
    <source>
        <dbReference type="Google" id="ProtNLM"/>
    </source>
</evidence>
<dbReference type="Proteomes" id="UP000481153">
    <property type="component" value="Unassembled WGS sequence"/>
</dbReference>
<keyword evidence="2" id="KW-1185">Reference proteome</keyword>
<sequence>MKLPLPPDYFQCPPLSPEECEQYKQQAMRNARDMIEKANITNPRYQWKRIADEAEIEIFRGRDPYTPTSATLHCATVDLVGTIEEVANFHRTDTNEDVKDVTNRIGYGLLDARNLYTIKESTETQVRLQWMLEKNPFDVVVKKRDYCLLESTFLFDPADNGKRTWVRCVKSIQIQCCPEFPSVIRAVQYGTGIVCRESHRPGYLELILVVHVDLRGTLPFAIKDVTAKELCRMIRHIDRHLREDRLSASPFLMGGQFVELSTALLFMQAQLWSLSREAKLFQVRRGRLYKMRPQVECQSRRHSSQSERLHCLLVARTVVERGRHKLRRVWIYNAFVRSVH</sequence>
<protein>
    <recommendedName>
        <fullName evidence="3">START domain-containing protein</fullName>
    </recommendedName>
</protein>
<evidence type="ECO:0000313" key="1">
    <source>
        <dbReference type="EMBL" id="KAF0730221.1"/>
    </source>
</evidence>
<dbReference type="AlphaFoldDB" id="A0A6G0WRW7"/>
<name>A0A6G0WRW7_9STRA</name>
<comment type="caution">
    <text evidence="1">The sequence shown here is derived from an EMBL/GenBank/DDBJ whole genome shotgun (WGS) entry which is preliminary data.</text>
</comment>
<dbReference type="EMBL" id="VJMJ01000155">
    <property type="protein sequence ID" value="KAF0730221.1"/>
    <property type="molecule type" value="Genomic_DNA"/>
</dbReference>
<evidence type="ECO:0000313" key="2">
    <source>
        <dbReference type="Proteomes" id="UP000481153"/>
    </source>
</evidence>
<accession>A0A6G0WRW7</accession>
<organism evidence="1 2">
    <name type="scientific">Aphanomyces euteiches</name>
    <dbReference type="NCBI Taxonomy" id="100861"/>
    <lineage>
        <taxon>Eukaryota</taxon>
        <taxon>Sar</taxon>
        <taxon>Stramenopiles</taxon>
        <taxon>Oomycota</taxon>
        <taxon>Saprolegniomycetes</taxon>
        <taxon>Saprolegniales</taxon>
        <taxon>Verrucalvaceae</taxon>
        <taxon>Aphanomyces</taxon>
    </lineage>
</organism>
<reference evidence="1 2" key="1">
    <citation type="submission" date="2019-07" db="EMBL/GenBank/DDBJ databases">
        <title>Genomics analysis of Aphanomyces spp. identifies a new class of oomycete effector associated with host adaptation.</title>
        <authorList>
            <person name="Gaulin E."/>
        </authorList>
    </citation>
    <scope>NUCLEOTIDE SEQUENCE [LARGE SCALE GENOMIC DNA]</scope>
    <source>
        <strain evidence="1 2">ATCC 201684</strain>
    </source>
</reference>
<dbReference type="PANTHER" id="PTHR13510">
    <property type="entry name" value="FYVE-FINGER-CONTAINING RAB5 EFFECTOR PROTEIN RABENOSYN-5-RELATED"/>
    <property type="match status" value="1"/>
</dbReference>
<dbReference type="VEuPathDB" id="FungiDB:AeMF1_002414"/>
<dbReference type="InterPro" id="IPR023393">
    <property type="entry name" value="START-like_dom_sf"/>
</dbReference>
<proteinExistence type="predicted"/>
<dbReference type="InterPro" id="IPR052727">
    <property type="entry name" value="Rab4/Rab5_effector"/>
</dbReference>
<dbReference type="PANTHER" id="PTHR13510:SF44">
    <property type="entry name" value="RABENOSYN-5"/>
    <property type="match status" value="1"/>
</dbReference>
<dbReference type="SUPFAM" id="SSF55961">
    <property type="entry name" value="Bet v1-like"/>
    <property type="match status" value="1"/>
</dbReference>